<proteinExistence type="predicted"/>
<protein>
    <submittedName>
        <fullName evidence="2">G-protein beta subunit</fullName>
    </submittedName>
</protein>
<dbReference type="InterPro" id="IPR036322">
    <property type="entry name" value="WD40_repeat_dom_sf"/>
</dbReference>
<dbReference type="PROSITE" id="PS50082">
    <property type="entry name" value="WD_REPEATS_2"/>
    <property type="match status" value="1"/>
</dbReference>
<dbReference type="EMBL" id="GDID01004059">
    <property type="protein sequence ID" value="JAP92547.1"/>
    <property type="molecule type" value="Transcribed_RNA"/>
</dbReference>
<evidence type="ECO:0000256" key="1">
    <source>
        <dbReference type="PROSITE-ProRule" id="PRU00221"/>
    </source>
</evidence>
<name>A0A146K7E9_9EUKA</name>
<dbReference type="InterPro" id="IPR016346">
    <property type="entry name" value="G-protein_beta_1-5"/>
</dbReference>
<dbReference type="GO" id="GO:0007165">
    <property type="term" value="P:signal transduction"/>
    <property type="evidence" value="ECO:0007669"/>
    <property type="project" value="InterPro"/>
</dbReference>
<accession>A0A146K7E9</accession>
<evidence type="ECO:0000313" key="2">
    <source>
        <dbReference type="EMBL" id="JAP92547.1"/>
    </source>
</evidence>
<dbReference type="PANTHER" id="PTHR19850">
    <property type="entry name" value="GUANINE NUCLEOTIDE-BINDING PROTEIN BETA G PROTEIN BETA"/>
    <property type="match status" value="1"/>
</dbReference>
<reference evidence="2" key="1">
    <citation type="submission" date="2015-07" db="EMBL/GenBank/DDBJ databases">
        <title>Adaptation to a free-living lifestyle via gene acquisitions in the diplomonad Trepomonas sp. PC1.</title>
        <authorList>
            <person name="Xu F."/>
            <person name="Jerlstrom-Hultqvist J."/>
            <person name="Kolisko M."/>
            <person name="Simpson A.G.B."/>
            <person name="Roger A.J."/>
            <person name="Svard S.G."/>
            <person name="Andersson J.O."/>
        </authorList>
    </citation>
    <scope>NUCLEOTIDE SEQUENCE</scope>
    <source>
        <strain evidence="2">PC1</strain>
    </source>
</reference>
<dbReference type="PROSITE" id="PS50294">
    <property type="entry name" value="WD_REPEATS_REGION"/>
    <property type="match status" value="1"/>
</dbReference>
<gene>
    <name evidence="2" type="ORF">TPC1_15474</name>
</gene>
<keyword evidence="1" id="KW-0853">WD repeat</keyword>
<dbReference type="InterPro" id="IPR001680">
    <property type="entry name" value="WD40_rpt"/>
</dbReference>
<dbReference type="AlphaFoldDB" id="A0A146K7E9"/>
<feature type="repeat" description="WD" evidence="1">
    <location>
        <begin position="50"/>
        <end position="82"/>
    </location>
</feature>
<dbReference type="SUPFAM" id="SSF50978">
    <property type="entry name" value="WD40 repeat-like"/>
    <property type="match status" value="1"/>
</dbReference>
<dbReference type="Gene3D" id="2.130.10.10">
    <property type="entry name" value="YVTN repeat-like/Quinoprotein amine dehydrogenase"/>
    <property type="match status" value="1"/>
</dbReference>
<dbReference type="InterPro" id="IPR015943">
    <property type="entry name" value="WD40/YVTN_repeat-like_dom_sf"/>
</dbReference>
<sequence>MQPEVQKNFYRQQKELKSLSFSRSKRICFCAGEQCVYGFDLLQGAFLGVVGQHDTQVSCVEVAASGEALASSSWDTLVKVWA</sequence>
<organism evidence="2">
    <name type="scientific">Trepomonas sp. PC1</name>
    <dbReference type="NCBI Taxonomy" id="1076344"/>
    <lineage>
        <taxon>Eukaryota</taxon>
        <taxon>Metamonada</taxon>
        <taxon>Diplomonadida</taxon>
        <taxon>Hexamitidae</taxon>
        <taxon>Hexamitinae</taxon>
        <taxon>Trepomonas</taxon>
    </lineage>
</organism>
<dbReference type="Pfam" id="PF00400">
    <property type="entry name" value="WD40"/>
    <property type="match status" value="1"/>
</dbReference>